<comment type="subcellular location">
    <subcellularLocation>
        <location evidence="1">Membrane</location>
        <topology evidence="1">Multi-pass membrane protein</topology>
    </subcellularLocation>
</comment>
<organism evidence="6 7">
    <name type="scientific">Hymenobacter rubripertinctus</name>
    <dbReference type="NCBI Taxonomy" id="2029981"/>
    <lineage>
        <taxon>Bacteria</taxon>
        <taxon>Pseudomonadati</taxon>
        <taxon>Bacteroidota</taxon>
        <taxon>Cytophagia</taxon>
        <taxon>Cytophagales</taxon>
        <taxon>Hymenobacteraceae</taxon>
        <taxon>Hymenobacter</taxon>
    </lineage>
</organism>
<evidence type="ECO:0008006" key="8">
    <source>
        <dbReference type="Google" id="ProtNLM"/>
    </source>
</evidence>
<evidence type="ECO:0000256" key="4">
    <source>
        <dbReference type="ARBA" id="ARBA00023136"/>
    </source>
</evidence>
<sequence>MMVVLIWLSALSFLFYGISYFTSQKLKDEFVRYGLAKFGPLTAIVELLGGIGLLVGLISPPLLVLASGGLALLMLLGFGVRMKIGDGFWLSLPSFLFMLLNGYICYVSWQTHYSG</sequence>
<keyword evidence="2 5" id="KW-0812">Transmembrane</keyword>
<protein>
    <recommendedName>
        <fullName evidence="8">DoxX family protein</fullName>
    </recommendedName>
</protein>
<dbReference type="GO" id="GO:0016020">
    <property type="term" value="C:membrane"/>
    <property type="evidence" value="ECO:0007669"/>
    <property type="project" value="UniProtKB-SubCell"/>
</dbReference>
<evidence type="ECO:0000256" key="5">
    <source>
        <dbReference type="SAM" id="Phobius"/>
    </source>
</evidence>
<comment type="caution">
    <text evidence="6">The sequence shown here is derived from an EMBL/GenBank/DDBJ whole genome shotgun (WGS) entry which is preliminary data.</text>
</comment>
<name>A0A418QPI0_9BACT</name>
<keyword evidence="7" id="KW-1185">Reference proteome</keyword>
<feature type="transmembrane region" description="Helical" evidence="5">
    <location>
        <begin position="47"/>
        <end position="76"/>
    </location>
</feature>
<evidence type="ECO:0000256" key="3">
    <source>
        <dbReference type="ARBA" id="ARBA00022989"/>
    </source>
</evidence>
<keyword evidence="4 5" id="KW-0472">Membrane</keyword>
<dbReference type="Proteomes" id="UP000284250">
    <property type="component" value="Unassembled WGS sequence"/>
</dbReference>
<evidence type="ECO:0000256" key="2">
    <source>
        <dbReference type="ARBA" id="ARBA00022692"/>
    </source>
</evidence>
<dbReference type="EMBL" id="QYCN01000034">
    <property type="protein sequence ID" value="RIY06950.1"/>
    <property type="molecule type" value="Genomic_DNA"/>
</dbReference>
<dbReference type="RefSeq" id="WP_119657138.1">
    <property type="nucleotide sequence ID" value="NZ_JBHUOI010000071.1"/>
</dbReference>
<accession>A0A418QPI0</accession>
<keyword evidence="3 5" id="KW-1133">Transmembrane helix</keyword>
<dbReference type="Pfam" id="PF13564">
    <property type="entry name" value="DoxX_2"/>
    <property type="match status" value="1"/>
</dbReference>
<evidence type="ECO:0000256" key="1">
    <source>
        <dbReference type="ARBA" id="ARBA00004141"/>
    </source>
</evidence>
<reference evidence="6 7" key="1">
    <citation type="submission" date="2019-01" db="EMBL/GenBank/DDBJ databases">
        <title>Hymenobacter humicola sp. nov., isolated from soils in Antarctica.</title>
        <authorList>
            <person name="Sedlacek I."/>
            <person name="Holochova P."/>
            <person name="Kralova S."/>
            <person name="Pantucek R."/>
            <person name="Stankova E."/>
            <person name="Vrbovska V."/>
            <person name="Kristofova L."/>
            <person name="Svec P."/>
            <person name="Busse H.-J."/>
        </authorList>
    </citation>
    <scope>NUCLEOTIDE SEQUENCE [LARGE SCALE GENOMIC DNA]</scope>
    <source>
        <strain evidence="6 7">CCM 8852</strain>
    </source>
</reference>
<feature type="transmembrane region" description="Helical" evidence="5">
    <location>
        <begin position="88"/>
        <end position="109"/>
    </location>
</feature>
<dbReference type="InterPro" id="IPR032808">
    <property type="entry name" value="DoxX"/>
</dbReference>
<dbReference type="AlphaFoldDB" id="A0A418QPI0"/>
<dbReference type="OrthoDB" id="799482at2"/>
<proteinExistence type="predicted"/>
<evidence type="ECO:0000313" key="6">
    <source>
        <dbReference type="EMBL" id="RIY06950.1"/>
    </source>
</evidence>
<evidence type="ECO:0000313" key="7">
    <source>
        <dbReference type="Proteomes" id="UP000284250"/>
    </source>
</evidence>
<gene>
    <name evidence="6" type="ORF">D0T11_17670</name>
</gene>